<dbReference type="FunFam" id="1.10.10.10:FF:000001">
    <property type="entry name" value="LysR family transcriptional regulator"/>
    <property type="match status" value="1"/>
</dbReference>
<dbReference type="GO" id="GO:0003677">
    <property type="term" value="F:DNA binding"/>
    <property type="evidence" value="ECO:0007669"/>
    <property type="project" value="UniProtKB-KW"/>
</dbReference>
<dbReference type="InterPro" id="IPR000847">
    <property type="entry name" value="LysR_HTH_N"/>
</dbReference>
<evidence type="ECO:0000313" key="8">
    <source>
        <dbReference type="Proteomes" id="UP000318943"/>
    </source>
</evidence>
<evidence type="ECO:0000256" key="1">
    <source>
        <dbReference type="ARBA" id="ARBA00009437"/>
    </source>
</evidence>
<sequence>MMNEETLRRNPEPASAAQRMKRHFKSEQLRTFLVVAQLRSFTKAAKVLHLTQAAVSTQLRQLEAEASVRLLARTPGSLTLTPSGETLRTYAERILDLHEQAREELACESSENILRVGTPDAYARLIFPAALRALADQFPKIRVDVVCVPTLELGRRLESGTLDLAVGTCCSQFPGPPIFFEELVWVALESATGLAALRPIPLALFEIGSVPRSLVAEALGTAGIPYRCVYASPDTAGILASVQTGKAVAALPIHSISGDLKILGRHENLPDLPSLALTVATGRTPNRPEKDALMALLTQRASSRLRTTMD</sequence>
<dbReference type="Proteomes" id="UP000318943">
    <property type="component" value="Unassembled WGS sequence"/>
</dbReference>
<accession>A0AAE9I9G0</accession>
<protein>
    <submittedName>
        <fullName evidence="7">LysR family transcriptional regulator</fullName>
    </submittedName>
</protein>
<reference evidence="7" key="2">
    <citation type="journal article" date="2022" name="Microbiol. Resour. Announc.">
        <title>Genome Sequence of Cupriavidus campinensis Strain G5, a Member of a Bacterial Consortium Capable of Polyethylene Degradation.</title>
        <authorList>
            <person name="Schneider B."/>
            <person name="Pfeiffer F."/>
            <person name="Dyall-Smith M."/>
            <person name="Kunte H.J."/>
        </authorList>
    </citation>
    <scope>NUCLEOTIDE SEQUENCE</scope>
    <source>
        <strain evidence="7">G5</strain>
    </source>
</reference>
<dbReference type="RefSeq" id="WP_144196821.1">
    <property type="nucleotide sequence ID" value="NZ_CP097331.1"/>
</dbReference>
<keyword evidence="2" id="KW-0805">Transcription regulation</keyword>
<dbReference type="PRINTS" id="PR00039">
    <property type="entry name" value="HTHLYSR"/>
</dbReference>
<dbReference type="PANTHER" id="PTHR30579">
    <property type="entry name" value="TRANSCRIPTIONAL REGULATOR"/>
    <property type="match status" value="1"/>
</dbReference>
<dbReference type="SUPFAM" id="SSF46785">
    <property type="entry name" value="Winged helix' DNA-binding domain"/>
    <property type="match status" value="1"/>
</dbReference>
<proteinExistence type="inferred from homology"/>
<evidence type="ECO:0000256" key="3">
    <source>
        <dbReference type="ARBA" id="ARBA00023125"/>
    </source>
</evidence>
<dbReference type="InterPro" id="IPR050176">
    <property type="entry name" value="LTTR"/>
</dbReference>
<dbReference type="Pfam" id="PF00126">
    <property type="entry name" value="HTH_1"/>
    <property type="match status" value="1"/>
</dbReference>
<comment type="similarity">
    <text evidence="1">Belongs to the LysR transcriptional regulatory family.</text>
</comment>
<name>A0AAE9I9G0_9BURK</name>
<dbReference type="AlphaFoldDB" id="A0AAE9I9G0"/>
<evidence type="ECO:0000313" key="6">
    <source>
        <dbReference type="EMBL" id="TSP13252.1"/>
    </source>
</evidence>
<dbReference type="EMBL" id="VCIZ01000003">
    <property type="protein sequence ID" value="TSP13252.1"/>
    <property type="molecule type" value="Genomic_DNA"/>
</dbReference>
<dbReference type="Pfam" id="PF03466">
    <property type="entry name" value="LysR_substrate"/>
    <property type="match status" value="1"/>
</dbReference>
<dbReference type="KEGG" id="ccam:M5D45_20705"/>
<dbReference type="InterPro" id="IPR036390">
    <property type="entry name" value="WH_DNA-bd_sf"/>
</dbReference>
<dbReference type="Proteomes" id="UP001056132">
    <property type="component" value="Chromosome 2"/>
</dbReference>
<dbReference type="PANTHER" id="PTHR30579:SF7">
    <property type="entry name" value="HTH-TYPE TRANSCRIPTIONAL REGULATOR LRHA-RELATED"/>
    <property type="match status" value="1"/>
</dbReference>
<dbReference type="InterPro" id="IPR036388">
    <property type="entry name" value="WH-like_DNA-bd_sf"/>
</dbReference>
<evidence type="ECO:0000259" key="5">
    <source>
        <dbReference type="PROSITE" id="PS50931"/>
    </source>
</evidence>
<reference evidence="7" key="3">
    <citation type="submission" date="2022-05" db="EMBL/GenBank/DDBJ databases">
        <authorList>
            <person name="Kunte H.-J."/>
        </authorList>
    </citation>
    <scope>NUCLEOTIDE SEQUENCE</scope>
    <source>
        <strain evidence="7">G5</strain>
    </source>
</reference>
<keyword evidence="3" id="KW-0238">DNA-binding</keyword>
<dbReference type="Gene3D" id="1.10.10.10">
    <property type="entry name" value="Winged helix-like DNA-binding domain superfamily/Winged helix DNA-binding domain"/>
    <property type="match status" value="1"/>
</dbReference>
<keyword evidence="8" id="KW-1185">Reference proteome</keyword>
<organism evidence="7 9">
    <name type="scientific">Cupriavidus campinensis</name>
    <dbReference type="NCBI Taxonomy" id="151783"/>
    <lineage>
        <taxon>Bacteria</taxon>
        <taxon>Pseudomonadati</taxon>
        <taxon>Pseudomonadota</taxon>
        <taxon>Betaproteobacteria</taxon>
        <taxon>Burkholderiales</taxon>
        <taxon>Burkholderiaceae</taxon>
        <taxon>Cupriavidus</taxon>
    </lineage>
</organism>
<dbReference type="InterPro" id="IPR005119">
    <property type="entry name" value="LysR_subst-bd"/>
</dbReference>
<feature type="domain" description="HTH lysR-type" evidence="5">
    <location>
        <begin position="24"/>
        <end position="81"/>
    </location>
</feature>
<evidence type="ECO:0000256" key="2">
    <source>
        <dbReference type="ARBA" id="ARBA00023015"/>
    </source>
</evidence>
<dbReference type="SUPFAM" id="SSF53850">
    <property type="entry name" value="Periplasmic binding protein-like II"/>
    <property type="match status" value="1"/>
</dbReference>
<keyword evidence="4" id="KW-0804">Transcription</keyword>
<dbReference type="EMBL" id="CP097331">
    <property type="protein sequence ID" value="URF07615.1"/>
    <property type="molecule type" value="Genomic_DNA"/>
</dbReference>
<reference evidence="6 8" key="1">
    <citation type="submission" date="2019-05" db="EMBL/GenBank/DDBJ databases">
        <title>Whole genome sequence analysis of Cupriavidus campinensis S14E4C strain.</title>
        <authorList>
            <person name="Abbaszade G."/>
            <person name="Szabo A."/>
            <person name="Toumi M."/>
            <person name="Toth E."/>
        </authorList>
    </citation>
    <scope>NUCLEOTIDE SEQUENCE [LARGE SCALE GENOMIC DNA]</scope>
    <source>
        <strain evidence="6 8">S14E4C</strain>
    </source>
</reference>
<dbReference type="PROSITE" id="PS50931">
    <property type="entry name" value="HTH_LYSR"/>
    <property type="match status" value="1"/>
</dbReference>
<dbReference type="GO" id="GO:0003700">
    <property type="term" value="F:DNA-binding transcription factor activity"/>
    <property type="evidence" value="ECO:0007669"/>
    <property type="project" value="InterPro"/>
</dbReference>
<evidence type="ECO:0000313" key="9">
    <source>
        <dbReference type="Proteomes" id="UP001056132"/>
    </source>
</evidence>
<evidence type="ECO:0000256" key="4">
    <source>
        <dbReference type="ARBA" id="ARBA00023163"/>
    </source>
</evidence>
<evidence type="ECO:0000313" key="7">
    <source>
        <dbReference type="EMBL" id="URF07615.1"/>
    </source>
</evidence>
<dbReference type="Gene3D" id="3.40.190.10">
    <property type="entry name" value="Periplasmic binding protein-like II"/>
    <property type="match status" value="2"/>
</dbReference>
<gene>
    <name evidence="6" type="ORF">FGG12_06235</name>
    <name evidence="7" type="ORF">M5D45_20705</name>
</gene>